<dbReference type="PANTHER" id="PTHR34352">
    <property type="entry name" value="PROTEIN YHFA"/>
    <property type="match status" value="1"/>
</dbReference>
<reference evidence="1 2" key="1">
    <citation type="submission" date="2016-10" db="EMBL/GenBank/DDBJ databases">
        <authorList>
            <person name="de Groot N.N."/>
        </authorList>
    </citation>
    <scope>NUCLEOTIDE SEQUENCE [LARGE SCALE GENOMIC DNA]</scope>
    <source>
        <strain evidence="1 2">CGMCC 1.10434</strain>
    </source>
</reference>
<dbReference type="InterPro" id="IPR015946">
    <property type="entry name" value="KH_dom-like_a/b"/>
</dbReference>
<dbReference type="OrthoDB" id="2969186at2"/>
<dbReference type="AlphaFoldDB" id="A0A1H8MGQ9"/>
<dbReference type="PANTHER" id="PTHR34352:SF1">
    <property type="entry name" value="PROTEIN YHFA"/>
    <property type="match status" value="1"/>
</dbReference>
<dbReference type="STRING" id="872970.SAMN04488134_104145"/>
<evidence type="ECO:0000313" key="1">
    <source>
        <dbReference type="EMBL" id="SEO16346.1"/>
    </source>
</evidence>
<dbReference type="SUPFAM" id="SSF82784">
    <property type="entry name" value="OsmC-like"/>
    <property type="match status" value="1"/>
</dbReference>
<organism evidence="1 2">
    <name type="scientific">Amphibacillus marinus</name>
    <dbReference type="NCBI Taxonomy" id="872970"/>
    <lineage>
        <taxon>Bacteria</taxon>
        <taxon>Bacillati</taxon>
        <taxon>Bacillota</taxon>
        <taxon>Bacilli</taxon>
        <taxon>Bacillales</taxon>
        <taxon>Bacillaceae</taxon>
        <taxon>Amphibacillus</taxon>
    </lineage>
</organism>
<evidence type="ECO:0000313" key="2">
    <source>
        <dbReference type="Proteomes" id="UP000199300"/>
    </source>
</evidence>
<name>A0A1H8MGQ9_9BACI</name>
<dbReference type="InterPro" id="IPR036102">
    <property type="entry name" value="OsmC/Ohrsf"/>
</dbReference>
<sequence length="127" mass="13830">MIVLKKDKHSDYQAINDNGTVSIGRSSQSNQDGFSPVDYLCSSVALCMGLNIDSITERDNLDISSYTIEVSATKAVDARPSRMEKLDVKVELIGNIDDKTRSKVIKSAKRGCTIGNTLEHGVPINLV</sequence>
<dbReference type="Pfam" id="PF02566">
    <property type="entry name" value="OsmC"/>
    <property type="match status" value="1"/>
</dbReference>
<dbReference type="Proteomes" id="UP000199300">
    <property type="component" value="Unassembled WGS sequence"/>
</dbReference>
<dbReference type="EMBL" id="FODJ01000004">
    <property type="protein sequence ID" value="SEO16346.1"/>
    <property type="molecule type" value="Genomic_DNA"/>
</dbReference>
<keyword evidence="2" id="KW-1185">Reference proteome</keyword>
<proteinExistence type="predicted"/>
<dbReference type="InterPro" id="IPR003718">
    <property type="entry name" value="OsmC/Ohr_fam"/>
</dbReference>
<accession>A0A1H8MGQ9</accession>
<dbReference type="Gene3D" id="3.30.300.20">
    <property type="match status" value="1"/>
</dbReference>
<dbReference type="RefSeq" id="WP_091496581.1">
    <property type="nucleotide sequence ID" value="NZ_FODJ01000004.1"/>
</dbReference>
<gene>
    <name evidence="1" type="ORF">SAMN04488134_104145</name>
</gene>
<protein>
    <submittedName>
        <fullName evidence="1">Uncharacterized OsmC-related protein</fullName>
    </submittedName>
</protein>